<reference evidence="1" key="1">
    <citation type="journal article" date="2019" name="bioRxiv">
        <title>The Genome of the Zebra Mussel, Dreissena polymorpha: A Resource for Invasive Species Research.</title>
        <authorList>
            <person name="McCartney M.A."/>
            <person name="Auch B."/>
            <person name="Kono T."/>
            <person name="Mallez S."/>
            <person name="Zhang Y."/>
            <person name="Obille A."/>
            <person name="Becker A."/>
            <person name="Abrahante J.E."/>
            <person name="Garbe J."/>
            <person name="Badalamenti J.P."/>
            <person name="Herman A."/>
            <person name="Mangelson H."/>
            <person name="Liachko I."/>
            <person name="Sullivan S."/>
            <person name="Sone E.D."/>
            <person name="Koren S."/>
            <person name="Silverstein K.A.T."/>
            <person name="Beckman K.B."/>
            <person name="Gohl D.M."/>
        </authorList>
    </citation>
    <scope>NUCLEOTIDE SEQUENCE</scope>
    <source>
        <strain evidence="1">Duluth1</strain>
        <tissue evidence="1">Whole animal</tissue>
    </source>
</reference>
<accession>A0A9D3Y4H0</accession>
<dbReference type="EMBL" id="JAIWYP010000030">
    <property type="protein sequence ID" value="KAH3691793.1"/>
    <property type="molecule type" value="Genomic_DNA"/>
</dbReference>
<proteinExistence type="predicted"/>
<dbReference type="Proteomes" id="UP000828390">
    <property type="component" value="Unassembled WGS sequence"/>
</dbReference>
<organism evidence="1 2">
    <name type="scientific">Dreissena polymorpha</name>
    <name type="common">Zebra mussel</name>
    <name type="synonym">Mytilus polymorpha</name>
    <dbReference type="NCBI Taxonomy" id="45954"/>
    <lineage>
        <taxon>Eukaryota</taxon>
        <taxon>Metazoa</taxon>
        <taxon>Spiralia</taxon>
        <taxon>Lophotrochozoa</taxon>
        <taxon>Mollusca</taxon>
        <taxon>Bivalvia</taxon>
        <taxon>Autobranchia</taxon>
        <taxon>Heteroconchia</taxon>
        <taxon>Euheterodonta</taxon>
        <taxon>Imparidentia</taxon>
        <taxon>Neoheterodontei</taxon>
        <taxon>Myida</taxon>
        <taxon>Dreissenoidea</taxon>
        <taxon>Dreissenidae</taxon>
        <taxon>Dreissena</taxon>
    </lineage>
</organism>
<evidence type="ECO:0000313" key="2">
    <source>
        <dbReference type="Proteomes" id="UP000828390"/>
    </source>
</evidence>
<gene>
    <name evidence="1" type="ORF">DPMN_192324</name>
</gene>
<name>A0A9D3Y4H0_DREPO</name>
<sequence length="53" mass="6296">MPERFEACLLYEVCSWLQRGKKDWGSGHRTIRIPCKYLKIGHYQETLEQKGVL</sequence>
<comment type="caution">
    <text evidence="1">The sequence shown here is derived from an EMBL/GenBank/DDBJ whole genome shotgun (WGS) entry which is preliminary data.</text>
</comment>
<dbReference type="AlphaFoldDB" id="A0A9D3Y4H0"/>
<keyword evidence="2" id="KW-1185">Reference proteome</keyword>
<reference evidence="1" key="2">
    <citation type="submission" date="2020-11" db="EMBL/GenBank/DDBJ databases">
        <authorList>
            <person name="McCartney M.A."/>
            <person name="Auch B."/>
            <person name="Kono T."/>
            <person name="Mallez S."/>
            <person name="Becker A."/>
            <person name="Gohl D.M."/>
            <person name="Silverstein K.A.T."/>
            <person name="Koren S."/>
            <person name="Bechman K.B."/>
            <person name="Herman A."/>
            <person name="Abrahante J.E."/>
            <person name="Garbe J."/>
        </authorList>
    </citation>
    <scope>NUCLEOTIDE SEQUENCE</scope>
    <source>
        <strain evidence="1">Duluth1</strain>
        <tissue evidence="1">Whole animal</tissue>
    </source>
</reference>
<protein>
    <submittedName>
        <fullName evidence="1">Uncharacterized protein</fullName>
    </submittedName>
</protein>
<evidence type="ECO:0000313" key="1">
    <source>
        <dbReference type="EMBL" id="KAH3691793.1"/>
    </source>
</evidence>